<accession>A0A5C6UP92</accession>
<proteinExistence type="predicted"/>
<evidence type="ECO:0000313" key="2">
    <source>
        <dbReference type="EMBL" id="TXC73971.1"/>
    </source>
</evidence>
<dbReference type="InterPro" id="IPR053802">
    <property type="entry name" value="DUF6950"/>
</dbReference>
<organism evidence="2 3">
    <name type="scientific">Flavisphingopyxis soli</name>
    <dbReference type="NCBI Taxonomy" id="2601267"/>
    <lineage>
        <taxon>Bacteria</taxon>
        <taxon>Pseudomonadati</taxon>
        <taxon>Pseudomonadota</taxon>
        <taxon>Alphaproteobacteria</taxon>
        <taxon>Sphingomonadales</taxon>
        <taxon>Sphingopyxidaceae</taxon>
        <taxon>Flavisphingopyxis</taxon>
    </lineage>
</organism>
<gene>
    <name evidence="2" type="ORF">FSZ31_04415</name>
</gene>
<dbReference type="EMBL" id="VOPY01000001">
    <property type="protein sequence ID" value="TXC73971.1"/>
    <property type="molecule type" value="Genomic_DNA"/>
</dbReference>
<comment type="caution">
    <text evidence="2">The sequence shown here is derived from an EMBL/GenBank/DDBJ whole genome shotgun (WGS) entry which is preliminary data.</text>
</comment>
<dbReference type="Pfam" id="PF22262">
    <property type="entry name" value="DUF6950"/>
    <property type="match status" value="1"/>
</dbReference>
<dbReference type="AlphaFoldDB" id="A0A5C6UP92"/>
<sequence>MMRDLAALGAYLEQSKPFDWDGNCCVLFALGAVRAQFGRAPDIGHRWSTARGAARVLKRVGGVEAATDAIFERIAPGQAMRGDIAGCPDPDLGIALLVIEGMTLAGPCEGGTRRVPRSMMTMAWRAAPEARHE</sequence>
<reference evidence="2 3" key="1">
    <citation type="submission" date="2019-08" db="EMBL/GenBank/DDBJ databases">
        <title>Sphingorhabdus soil sp. nov., isolated from arctic soil.</title>
        <authorList>
            <person name="Liu Y."/>
        </authorList>
    </citation>
    <scope>NUCLEOTIDE SEQUENCE [LARGE SCALE GENOMIC DNA]</scope>
    <source>
        <strain evidence="2 3">D-2Q-5-6</strain>
    </source>
</reference>
<name>A0A5C6UP92_9SPHN</name>
<dbReference type="Proteomes" id="UP000321129">
    <property type="component" value="Unassembled WGS sequence"/>
</dbReference>
<protein>
    <recommendedName>
        <fullName evidence="1">DUF6950 domain-containing protein</fullName>
    </recommendedName>
</protein>
<dbReference type="RefSeq" id="WP_147121808.1">
    <property type="nucleotide sequence ID" value="NZ_VOPY01000001.1"/>
</dbReference>
<evidence type="ECO:0000313" key="3">
    <source>
        <dbReference type="Proteomes" id="UP000321129"/>
    </source>
</evidence>
<keyword evidence="3" id="KW-1185">Reference proteome</keyword>
<feature type="domain" description="DUF6950" evidence="1">
    <location>
        <begin position="7"/>
        <end position="125"/>
    </location>
</feature>
<dbReference type="OrthoDB" id="7596072at2"/>
<evidence type="ECO:0000259" key="1">
    <source>
        <dbReference type="Pfam" id="PF22262"/>
    </source>
</evidence>